<sequence>MIRNFFSAITIGGCLLLLSSFTNSNDDHAASQKAVDPGSCDKIIRFTGTKVLQTDGSSLPWKTVLVIFPNKKQMDLKAEDTDGNKSDISMQIEKAECTFNEKMDSGYASYKLSMSNRDGSTTASSMVLKFIDGKWTAGLAEEERTEKSIRFVFDTVETFKEE</sequence>
<reference evidence="2 3" key="1">
    <citation type="submission" date="2019-03" db="EMBL/GenBank/DDBJ databases">
        <title>Genomic Encyclopedia of Archaeal and Bacterial Type Strains, Phase II (KMG-II): from individual species to whole genera.</title>
        <authorList>
            <person name="Goeker M."/>
        </authorList>
    </citation>
    <scope>NUCLEOTIDE SEQUENCE [LARGE SCALE GENOMIC DNA]</scope>
    <source>
        <strain evidence="2 3">DSM 19035</strain>
    </source>
</reference>
<evidence type="ECO:0000256" key="1">
    <source>
        <dbReference type="SAM" id="SignalP"/>
    </source>
</evidence>
<evidence type="ECO:0000313" key="3">
    <source>
        <dbReference type="Proteomes" id="UP000295620"/>
    </source>
</evidence>
<evidence type="ECO:0000313" key="2">
    <source>
        <dbReference type="EMBL" id="TDQ08808.1"/>
    </source>
</evidence>
<dbReference type="EMBL" id="SNYC01000005">
    <property type="protein sequence ID" value="TDQ08808.1"/>
    <property type="molecule type" value="Genomic_DNA"/>
</dbReference>
<protein>
    <submittedName>
        <fullName evidence="2">Uncharacterized protein</fullName>
    </submittedName>
</protein>
<keyword evidence="3" id="KW-1185">Reference proteome</keyword>
<dbReference type="RefSeq" id="WP_133577152.1">
    <property type="nucleotide sequence ID" value="NZ_SNYC01000005.1"/>
</dbReference>
<dbReference type="Proteomes" id="UP000295620">
    <property type="component" value="Unassembled WGS sequence"/>
</dbReference>
<comment type="caution">
    <text evidence="2">The sequence shown here is derived from an EMBL/GenBank/DDBJ whole genome shotgun (WGS) entry which is preliminary data.</text>
</comment>
<gene>
    <name evidence="2" type="ORF">ATK78_3327</name>
</gene>
<dbReference type="AlphaFoldDB" id="A0A4R6SUR9"/>
<organism evidence="2 3">
    <name type="scientific">Pedobacter metabolipauper</name>
    <dbReference type="NCBI Taxonomy" id="425513"/>
    <lineage>
        <taxon>Bacteria</taxon>
        <taxon>Pseudomonadati</taxon>
        <taxon>Bacteroidota</taxon>
        <taxon>Sphingobacteriia</taxon>
        <taxon>Sphingobacteriales</taxon>
        <taxon>Sphingobacteriaceae</taxon>
        <taxon>Pedobacter</taxon>
    </lineage>
</organism>
<accession>A0A4R6SUR9</accession>
<proteinExistence type="predicted"/>
<name>A0A4R6SUR9_9SPHI</name>
<keyword evidence="1" id="KW-0732">Signal</keyword>
<feature type="signal peptide" evidence="1">
    <location>
        <begin position="1"/>
        <end position="29"/>
    </location>
</feature>
<feature type="chain" id="PRO_5020434868" evidence="1">
    <location>
        <begin position="30"/>
        <end position="162"/>
    </location>
</feature>